<accession>A6I9B3</accession>
<feature type="chain" id="PRO_5039844755" evidence="2">
    <location>
        <begin position="17"/>
        <end position="225"/>
    </location>
</feature>
<gene>
    <name evidence="3" type="primary">Giyd2</name>
    <name evidence="3" type="ORF">rCG_39351</name>
</gene>
<evidence type="ECO:0000256" key="1">
    <source>
        <dbReference type="SAM" id="MobiDB-lite"/>
    </source>
</evidence>
<keyword evidence="2" id="KW-0732">Signal</keyword>
<protein>
    <submittedName>
        <fullName evidence="3">GIY-YIG domain containing 2, isoform CRA_e</fullName>
    </submittedName>
</protein>
<proteinExistence type="predicted"/>
<feature type="region of interest" description="Disordered" evidence="1">
    <location>
        <begin position="142"/>
        <end position="179"/>
    </location>
</feature>
<dbReference type="EMBL" id="CH473956">
    <property type="protein sequence ID" value="EDM17420.1"/>
    <property type="molecule type" value="Genomic_DNA"/>
</dbReference>
<dbReference type="EMBL" id="CH473956">
    <property type="protein sequence ID" value="EDM17421.1"/>
    <property type="molecule type" value="Genomic_DNA"/>
</dbReference>
<sequence>MLCLQVLPQLLAEVVGAEFHDHSPAGPQPSVNRTSPLVPPPRLPPSLQPLPPRRSLPPFLGRPRRHHFRLLVPLNYQHSGSSLPAVSQSEPGWRAAGHAAPFAHPPPASRRRTKSLCRFSRNLQDHRSVLFPKATFLQSWLPSPFRGPRTQKPPLTLDLQPRKSGWDMQQDRGASSESTCSTVRTLGIGAVFTWDSLSILLVGSGNTTRVAKKVAPGGPAGEDPV</sequence>
<reference evidence="3 4" key="2">
    <citation type="submission" date="2005-09" db="EMBL/GenBank/DDBJ databases">
        <authorList>
            <person name="Mural R.J."/>
            <person name="Li P.W."/>
            <person name="Adams M.D."/>
            <person name="Amanatides P.G."/>
            <person name="Baden-Tillson H."/>
            <person name="Barnstead M."/>
            <person name="Chin S.H."/>
            <person name="Dew I."/>
            <person name="Evans C.A."/>
            <person name="Ferriera S."/>
            <person name="Flanigan M."/>
            <person name="Fosler C."/>
            <person name="Glodek A."/>
            <person name="Gu Z."/>
            <person name="Holt R.A."/>
            <person name="Jennings D."/>
            <person name="Kraft C.L."/>
            <person name="Lu F."/>
            <person name="Nguyen T."/>
            <person name="Nusskern D.R."/>
            <person name="Pfannkoch C.M."/>
            <person name="Sitter C."/>
            <person name="Sutton G.G."/>
            <person name="Venter J.C."/>
            <person name="Wang Z."/>
            <person name="Woodage T."/>
            <person name="Zheng X.H."/>
            <person name="Zhong F."/>
        </authorList>
    </citation>
    <scope>NUCLEOTIDE SEQUENCE [LARGE SCALE GENOMIC DNA]</scope>
    <source>
        <strain evidence="3">BN</strain>
        <strain evidence="4">BN, Sprague-Dawley</strain>
    </source>
</reference>
<feature type="signal peptide" evidence="2">
    <location>
        <begin position="1"/>
        <end position="16"/>
    </location>
</feature>
<dbReference type="Proteomes" id="UP000234681">
    <property type="component" value="Chromosome 1"/>
</dbReference>
<name>A6I9B3_RAT</name>
<feature type="compositionally biased region" description="Pro residues" evidence="1">
    <location>
        <begin position="37"/>
        <end position="55"/>
    </location>
</feature>
<dbReference type="AlphaFoldDB" id="A6I9B3"/>
<organism evidence="3 4">
    <name type="scientific">Rattus norvegicus</name>
    <name type="common">Rat</name>
    <dbReference type="NCBI Taxonomy" id="10116"/>
    <lineage>
        <taxon>Eukaryota</taxon>
        <taxon>Metazoa</taxon>
        <taxon>Chordata</taxon>
        <taxon>Craniata</taxon>
        <taxon>Vertebrata</taxon>
        <taxon>Euteleostomi</taxon>
        <taxon>Mammalia</taxon>
        <taxon>Eutheria</taxon>
        <taxon>Euarchontoglires</taxon>
        <taxon>Glires</taxon>
        <taxon>Rodentia</taxon>
        <taxon>Myomorpha</taxon>
        <taxon>Muroidea</taxon>
        <taxon>Muridae</taxon>
        <taxon>Murinae</taxon>
        <taxon>Rattus</taxon>
    </lineage>
</organism>
<evidence type="ECO:0000313" key="3">
    <source>
        <dbReference type="EMBL" id="EDM17422.1"/>
    </source>
</evidence>
<evidence type="ECO:0000256" key="2">
    <source>
        <dbReference type="SAM" id="SignalP"/>
    </source>
</evidence>
<feature type="region of interest" description="Disordered" evidence="1">
    <location>
        <begin position="21"/>
        <end position="55"/>
    </location>
</feature>
<dbReference type="EMBL" id="CH473956">
    <property type="protein sequence ID" value="EDM17422.1"/>
    <property type="molecule type" value="Genomic_DNA"/>
</dbReference>
<evidence type="ECO:0000313" key="4">
    <source>
        <dbReference type="Proteomes" id="UP000234681"/>
    </source>
</evidence>
<reference evidence="3" key="1">
    <citation type="journal article" date="2005" name="Genome Res.">
        <title>Gene and alternative splicing annotation with AIR.</title>
        <authorList>
            <person name="Florea L."/>
            <person name="Di Francesco V."/>
            <person name="Miller J."/>
            <person name="Turner R."/>
            <person name="Yao A."/>
            <person name="Harris M."/>
            <person name="Walenz B."/>
            <person name="Mobarry C."/>
            <person name="Merkulov G.V."/>
            <person name="Charlab R."/>
            <person name="Dew I."/>
            <person name="Deng Z."/>
            <person name="Istrail S."/>
            <person name="Li P."/>
            <person name="Sutton G."/>
        </authorList>
    </citation>
    <scope>NUCLEOTIDE SEQUENCE</scope>
    <source>
        <strain evidence="3">BN</strain>
    </source>
</reference>